<evidence type="ECO:0000313" key="1">
    <source>
        <dbReference type="EMBL" id="CAH2101228.1"/>
    </source>
</evidence>
<keyword evidence="2" id="KW-1185">Reference proteome</keyword>
<organism evidence="1 2">
    <name type="scientific">Euphydryas editha</name>
    <name type="common">Edith's checkerspot</name>
    <dbReference type="NCBI Taxonomy" id="104508"/>
    <lineage>
        <taxon>Eukaryota</taxon>
        <taxon>Metazoa</taxon>
        <taxon>Ecdysozoa</taxon>
        <taxon>Arthropoda</taxon>
        <taxon>Hexapoda</taxon>
        <taxon>Insecta</taxon>
        <taxon>Pterygota</taxon>
        <taxon>Neoptera</taxon>
        <taxon>Endopterygota</taxon>
        <taxon>Lepidoptera</taxon>
        <taxon>Glossata</taxon>
        <taxon>Ditrysia</taxon>
        <taxon>Papilionoidea</taxon>
        <taxon>Nymphalidae</taxon>
        <taxon>Nymphalinae</taxon>
        <taxon>Euphydryas</taxon>
    </lineage>
</organism>
<gene>
    <name evidence="1" type="ORF">EEDITHA_LOCUS16004</name>
</gene>
<evidence type="ECO:0000313" key="2">
    <source>
        <dbReference type="Proteomes" id="UP001153954"/>
    </source>
</evidence>
<sequence>MLGRALRVHTTLRGTKEIPLEIKQNTYTDDNDSCSIPAQTFSKPDRANNEINFDAIAAQLSLSQTPDVPVSCGQQQETIQIYNSEEIQTVIVNQGAIMEQLVTVVEHKKKLVLNWRKQKPQYLRSKRDQLILSL</sequence>
<comment type="caution">
    <text evidence="1">The sequence shown here is derived from an EMBL/GenBank/DDBJ whole genome shotgun (WGS) entry which is preliminary data.</text>
</comment>
<dbReference type="EMBL" id="CAKOGL010000023">
    <property type="protein sequence ID" value="CAH2101228.1"/>
    <property type="molecule type" value="Genomic_DNA"/>
</dbReference>
<reference evidence="1" key="1">
    <citation type="submission" date="2022-03" db="EMBL/GenBank/DDBJ databases">
        <authorList>
            <person name="Tunstrom K."/>
        </authorList>
    </citation>
    <scope>NUCLEOTIDE SEQUENCE</scope>
</reference>
<dbReference type="AlphaFoldDB" id="A0AAU9UPW6"/>
<dbReference type="Proteomes" id="UP001153954">
    <property type="component" value="Unassembled WGS sequence"/>
</dbReference>
<proteinExistence type="predicted"/>
<accession>A0AAU9UPW6</accession>
<protein>
    <submittedName>
        <fullName evidence="1">Uncharacterized protein</fullName>
    </submittedName>
</protein>
<name>A0AAU9UPW6_EUPED</name>